<dbReference type="InterPro" id="IPR001936">
    <property type="entry name" value="RasGAP_dom"/>
</dbReference>
<evidence type="ECO:0000313" key="4">
    <source>
        <dbReference type="EMBL" id="KAJ7428798.1"/>
    </source>
</evidence>
<dbReference type="PANTHER" id="PTHR10194:SF96">
    <property type="entry name" value="RAS PROTEIN ACTIVATOR LIKE-3"/>
    <property type="match status" value="1"/>
</dbReference>
<keyword evidence="5" id="KW-1185">Reference proteome</keyword>
<dbReference type="InterPro" id="IPR039360">
    <property type="entry name" value="Ras_GTPase"/>
</dbReference>
<proteinExistence type="predicted"/>
<evidence type="ECO:0000259" key="3">
    <source>
        <dbReference type="PROSITE" id="PS50018"/>
    </source>
</evidence>
<dbReference type="PROSITE" id="PS50018">
    <property type="entry name" value="RAS_GTPASE_ACTIV_2"/>
    <property type="match status" value="1"/>
</dbReference>
<reference evidence="4" key="1">
    <citation type="submission" date="2019-10" db="EMBL/GenBank/DDBJ databases">
        <authorList>
            <person name="Soares A.E.R."/>
            <person name="Aleixo A."/>
            <person name="Schneider P."/>
            <person name="Miyaki C.Y."/>
            <person name="Schneider M.P."/>
            <person name="Mello C."/>
            <person name="Vasconcelos A.T.R."/>
        </authorList>
    </citation>
    <scope>NUCLEOTIDE SEQUENCE</scope>
    <source>
        <tissue evidence="4">Muscle</tissue>
    </source>
</reference>
<organism evidence="4 5">
    <name type="scientific">Willisornis vidua</name>
    <name type="common">Xingu scale-backed antbird</name>
    <dbReference type="NCBI Taxonomy" id="1566151"/>
    <lineage>
        <taxon>Eukaryota</taxon>
        <taxon>Metazoa</taxon>
        <taxon>Chordata</taxon>
        <taxon>Craniata</taxon>
        <taxon>Vertebrata</taxon>
        <taxon>Euteleostomi</taxon>
        <taxon>Archelosauria</taxon>
        <taxon>Archosauria</taxon>
        <taxon>Dinosauria</taxon>
        <taxon>Saurischia</taxon>
        <taxon>Theropoda</taxon>
        <taxon>Coelurosauria</taxon>
        <taxon>Aves</taxon>
        <taxon>Neognathae</taxon>
        <taxon>Neoaves</taxon>
        <taxon>Telluraves</taxon>
        <taxon>Australaves</taxon>
        <taxon>Passeriformes</taxon>
        <taxon>Thamnophilidae</taxon>
        <taxon>Willisornis</taxon>
    </lineage>
</organism>
<dbReference type="PROSITE" id="PS00509">
    <property type="entry name" value="RAS_GTPASE_ACTIV_1"/>
    <property type="match status" value="1"/>
</dbReference>
<evidence type="ECO:0000256" key="2">
    <source>
        <dbReference type="SAM" id="MobiDB-lite"/>
    </source>
</evidence>
<dbReference type="EMBL" id="WHWB01013484">
    <property type="protein sequence ID" value="KAJ7428798.1"/>
    <property type="molecule type" value="Genomic_DNA"/>
</dbReference>
<comment type="caution">
    <text evidence="4">The sequence shown here is derived from an EMBL/GenBank/DDBJ whole genome shotgun (WGS) entry which is preliminary data.</text>
</comment>
<dbReference type="Proteomes" id="UP001145742">
    <property type="component" value="Unassembled WGS sequence"/>
</dbReference>
<sequence length="131" mass="14089">MVDTTLPITHGVHHTPHPTMVSTTPSIPPGWHRGVPMPTPLPQPPPGCLPLSSFPAELGEVFSAWREECVARGKAPIGQRLVSASLFLRFLCPAIMSPSLFGLVQEYPGEATARTLTLVAKVIQNLANFTT</sequence>
<dbReference type="Pfam" id="PF00616">
    <property type="entry name" value="RasGAP"/>
    <property type="match status" value="1"/>
</dbReference>
<protein>
    <submittedName>
        <fullName evidence="4">Ras protein activator like-3</fullName>
    </submittedName>
</protein>
<dbReference type="SUPFAM" id="SSF48350">
    <property type="entry name" value="GTPase activation domain, GAP"/>
    <property type="match status" value="1"/>
</dbReference>
<dbReference type="PANTHER" id="PTHR10194">
    <property type="entry name" value="RAS GTPASE-ACTIVATING PROTEINS"/>
    <property type="match status" value="1"/>
</dbReference>
<name>A0ABQ9DZT5_9PASS</name>
<dbReference type="InterPro" id="IPR008936">
    <property type="entry name" value="Rho_GTPase_activation_prot"/>
</dbReference>
<feature type="domain" description="Ras-GAP" evidence="3">
    <location>
        <begin position="52"/>
        <end position="128"/>
    </location>
</feature>
<gene>
    <name evidence="4" type="ORF">WISP_00717</name>
</gene>
<dbReference type="InterPro" id="IPR023152">
    <property type="entry name" value="RasGAP_CS"/>
</dbReference>
<accession>A0ABQ9DZT5</accession>
<evidence type="ECO:0000256" key="1">
    <source>
        <dbReference type="ARBA" id="ARBA00022468"/>
    </source>
</evidence>
<dbReference type="Gene3D" id="1.10.506.10">
    <property type="entry name" value="GTPase Activation - p120gap, domain 1"/>
    <property type="match status" value="1"/>
</dbReference>
<evidence type="ECO:0000313" key="5">
    <source>
        <dbReference type="Proteomes" id="UP001145742"/>
    </source>
</evidence>
<feature type="region of interest" description="Disordered" evidence="2">
    <location>
        <begin position="1"/>
        <end position="23"/>
    </location>
</feature>
<keyword evidence="1" id="KW-0343">GTPase activation</keyword>